<evidence type="ECO:0000313" key="2">
    <source>
        <dbReference type="EMBL" id="SVC15058.1"/>
    </source>
</evidence>
<keyword evidence="1" id="KW-0472">Membrane</keyword>
<feature type="transmembrane region" description="Helical" evidence="1">
    <location>
        <begin position="12"/>
        <end position="35"/>
    </location>
</feature>
<name>A0A382JT72_9ZZZZ</name>
<dbReference type="AlphaFoldDB" id="A0A382JT72"/>
<organism evidence="2">
    <name type="scientific">marine metagenome</name>
    <dbReference type="NCBI Taxonomy" id="408172"/>
    <lineage>
        <taxon>unclassified sequences</taxon>
        <taxon>metagenomes</taxon>
        <taxon>ecological metagenomes</taxon>
    </lineage>
</organism>
<gene>
    <name evidence="2" type="ORF">METZ01_LOCUS267912</name>
</gene>
<evidence type="ECO:0000256" key="1">
    <source>
        <dbReference type="SAM" id="Phobius"/>
    </source>
</evidence>
<reference evidence="2" key="1">
    <citation type="submission" date="2018-05" db="EMBL/GenBank/DDBJ databases">
        <authorList>
            <person name="Lanie J.A."/>
            <person name="Ng W.-L."/>
            <person name="Kazmierczak K.M."/>
            <person name="Andrzejewski T.M."/>
            <person name="Davidsen T.M."/>
            <person name="Wayne K.J."/>
            <person name="Tettelin H."/>
            <person name="Glass J.I."/>
            <person name="Rusch D."/>
            <person name="Podicherti R."/>
            <person name="Tsui H.-C.T."/>
            <person name="Winkler M.E."/>
        </authorList>
    </citation>
    <scope>NUCLEOTIDE SEQUENCE</scope>
</reference>
<keyword evidence="1" id="KW-1133">Transmembrane helix</keyword>
<keyword evidence="1" id="KW-0812">Transmembrane</keyword>
<sequence>MRRHDVDWLRVLALGLLIVYHVVVSFQPWAHYIFFIQNKQSLEWLWIFMGMINV</sequence>
<dbReference type="EMBL" id="UINC01076160">
    <property type="protein sequence ID" value="SVC15058.1"/>
    <property type="molecule type" value="Genomic_DNA"/>
</dbReference>
<proteinExistence type="predicted"/>
<protein>
    <recommendedName>
        <fullName evidence="3">Acyltransferase 3 domain-containing protein</fullName>
    </recommendedName>
</protein>
<feature type="non-terminal residue" evidence="2">
    <location>
        <position position="54"/>
    </location>
</feature>
<evidence type="ECO:0008006" key="3">
    <source>
        <dbReference type="Google" id="ProtNLM"/>
    </source>
</evidence>
<accession>A0A382JT72</accession>